<proteinExistence type="predicted"/>
<dbReference type="EMBL" id="NMRN01000024">
    <property type="protein sequence ID" value="PAS93020.1"/>
    <property type="molecule type" value="Genomic_DNA"/>
</dbReference>
<dbReference type="PANTHER" id="PTHR35813:SF1">
    <property type="entry name" value="INNER MEMBRANE PROTEIN YBAN"/>
    <property type="match status" value="1"/>
</dbReference>
<dbReference type="Proteomes" id="UP000623509">
    <property type="component" value="Unassembled WGS sequence"/>
</dbReference>
<accession>A0A272ETE1</accession>
<dbReference type="AlphaFoldDB" id="A0A272ETE1"/>
<keyword evidence="1" id="KW-0472">Membrane</keyword>
<dbReference type="OrthoDB" id="9816293at2"/>
<protein>
    <submittedName>
        <fullName evidence="2">DUF454 domain-containing protein</fullName>
    </submittedName>
</protein>
<evidence type="ECO:0000313" key="4">
    <source>
        <dbReference type="Proteomes" id="UP000216107"/>
    </source>
</evidence>
<feature type="transmembrane region" description="Helical" evidence="1">
    <location>
        <begin position="115"/>
        <end position="132"/>
    </location>
</feature>
<dbReference type="Pfam" id="PF04304">
    <property type="entry name" value="DUF454"/>
    <property type="match status" value="1"/>
</dbReference>
<dbReference type="GO" id="GO:0005886">
    <property type="term" value="C:plasma membrane"/>
    <property type="evidence" value="ECO:0007669"/>
    <property type="project" value="TreeGrafter"/>
</dbReference>
<comment type="caution">
    <text evidence="3">The sequence shown here is derived from an EMBL/GenBank/DDBJ whole genome shotgun (WGS) entry which is preliminary data.</text>
</comment>
<dbReference type="Proteomes" id="UP000216107">
    <property type="component" value="Unassembled WGS sequence"/>
</dbReference>
<evidence type="ECO:0000313" key="3">
    <source>
        <dbReference type="EMBL" id="PAS93020.1"/>
    </source>
</evidence>
<dbReference type="EMBL" id="MDUX01000030">
    <property type="protein sequence ID" value="KAF7599015.1"/>
    <property type="molecule type" value="Genomic_DNA"/>
</dbReference>
<keyword evidence="1" id="KW-0812">Transmembrane</keyword>
<dbReference type="InterPro" id="IPR007401">
    <property type="entry name" value="DUF454"/>
</dbReference>
<dbReference type="PANTHER" id="PTHR35813">
    <property type="entry name" value="INNER MEMBRANE PROTEIN YBAN"/>
    <property type="match status" value="1"/>
</dbReference>
<reference evidence="2 5" key="1">
    <citation type="submission" date="2016-08" db="EMBL/GenBank/DDBJ databases">
        <title>Candidatus Dactylopiibacterium carminicum genome sequence.</title>
        <authorList>
            <person name="Ramirez-Puebla S.T."/>
            <person name="Ormeno-Orrillo E."/>
            <person name="Vera-Ponce De Leon A."/>
            <person name="Luis L."/>
            <person name="Sanchez-Flores A."/>
            <person name="Monica R."/>
            <person name="Martinez-Romero E."/>
        </authorList>
    </citation>
    <scope>NUCLEOTIDE SEQUENCE [LARGE SCALE GENOMIC DNA]</scope>
    <source>
        <strain evidence="2">END1</strain>
    </source>
</reference>
<keyword evidence="1" id="KW-1133">Transmembrane helix</keyword>
<evidence type="ECO:0000313" key="5">
    <source>
        <dbReference type="Proteomes" id="UP000623509"/>
    </source>
</evidence>
<keyword evidence="5" id="KW-1185">Reference proteome</keyword>
<feature type="transmembrane region" description="Helical" evidence="1">
    <location>
        <begin position="21"/>
        <end position="45"/>
    </location>
</feature>
<evidence type="ECO:0000256" key="1">
    <source>
        <dbReference type="SAM" id="Phobius"/>
    </source>
</evidence>
<dbReference type="PIRSF" id="PIRSF016789">
    <property type="entry name" value="DUF454"/>
    <property type="match status" value="1"/>
</dbReference>
<sequence length="142" mass="15988">MKYEQTLAPTGREEQAPASRWRIAWLILAWLSFAVGLVALAIPGIPTTEFILLSAYAASKSSPRFHAWLCRHRLFGPMIRNWENGRLVSRRAKLSASLAMSVCLVVMMLFVPHRWVVVLAALGMTAGAIWMWRRPEPQVSAD</sequence>
<name>A0A272ETE1_9RHOO</name>
<evidence type="ECO:0000313" key="2">
    <source>
        <dbReference type="EMBL" id="KAF7599015.1"/>
    </source>
</evidence>
<reference evidence="3 4" key="2">
    <citation type="submission" date="2017-07" db="EMBL/GenBank/DDBJ databases">
        <title>Candidatus Dactylopiibacterium carminicum, a nitrogen-fixing symbiont of the cochineal insect Dactylopius coccus and Dactylopius opuntiae (Hemiptera: Coccoidea: Dactylopiidae).</title>
        <authorList>
            <person name="Vera A."/>
        </authorList>
    </citation>
    <scope>NUCLEOTIDE SEQUENCE [LARGE SCALE GENOMIC DNA]</scope>
    <source>
        <strain evidence="3 4">NFDCM</strain>
    </source>
</reference>
<organism evidence="3 4">
    <name type="scientific">Candidatus Dactylopiibacterium carminicum</name>
    <dbReference type="NCBI Taxonomy" id="857335"/>
    <lineage>
        <taxon>Bacteria</taxon>
        <taxon>Pseudomonadati</taxon>
        <taxon>Pseudomonadota</taxon>
        <taxon>Betaproteobacteria</taxon>
        <taxon>Rhodocyclales</taxon>
        <taxon>Rhodocyclaceae</taxon>
        <taxon>Candidatus Dactylopiibacterium</taxon>
    </lineage>
</organism>
<dbReference type="RefSeq" id="WP_095524757.1">
    <property type="nucleotide sequence ID" value="NZ_MDUX01000030.1"/>
</dbReference>
<gene>
    <name evidence="2" type="ORF">BGI27_10080</name>
    <name evidence="3" type="ORF">CGU29_09165</name>
</gene>